<dbReference type="STRING" id="62101.AB835_11095"/>
<comment type="caution">
    <text evidence="2">The sequence shown here is derived from an EMBL/GenBank/DDBJ whole genome shotgun (WGS) entry which is preliminary data.</text>
</comment>
<evidence type="ECO:0000313" key="2">
    <source>
        <dbReference type="EMBL" id="ODS23027.1"/>
    </source>
</evidence>
<sequence>MTKVTQPLAEVFGHSPNDFSERADRYRIRKLCPFNNKVPSCTKDKAKNPLGVCSVNYNDQPVITCPIRFREDWLITDDAADFFFDEGANWTSLTEVRLVDYYGKSAGNIDVVLVAYDENGKVYDFGSLEIQAVYISGNVRDPFAYFMSDCRKNADMDWSSQPNFPRPDFLSSSRKRLAPQMLYKGGILNEWNKKMAVAMDSSFFNTLPKLNEVKKSEAEVAWLVYDLVDNSSKTGFSLKKTKIIYTKFIESLNIITKPRVGDIKKFINVLQEKVDEKLEAEPINKTIDNPFESQP</sequence>
<evidence type="ECO:0000313" key="3">
    <source>
        <dbReference type="Proteomes" id="UP000242502"/>
    </source>
</evidence>
<dbReference type="EMBL" id="MDLC01000042">
    <property type="protein sequence ID" value="ODS23027.1"/>
    <property type="molecule type" value="Genomic_DNA"/>
</dbReference>
<proteinExistence type="predicted"/>
<gene>
    <name evidence="2" type="ORF">AB835_11095</name>
</gene>
<organism evidence="2 3">
    <name type="scientific">Candidatus Endobugula sertula</name>
    <name type="common">Bugula neritina bacterial symbiont</name>
    <dbReference type="NCBI Taxonomy" id="62101"/>
    <lineage>
        <taxon>Bacteria</taxon>
        <taxon>Pseudomonadati</taxon>
        <taxon>Pseudomonadota</taxon>
        <taxon>Gammaproteobacteria</taxon>
        <taxon>Cellvibrionales</taxon>
        <taxon>Cellvibrionaceae</taxon>
        <taxon>Candidatus Endobugula</taxon>
    </lineage>
</organism>
<accession>A0A1D2QN73</accession>
<reference evidence="2 3" key="1">
    <citation type="journal article" date="2016" name="Appl. Environ. Microbiol.">
        <title>Lack of Overt Genome Reduction in the Bryostatin-Producing Bryozoan Symbiont "Candidatus Endobugula sertula".</title>
        <authorList>
            <person name="Miller I.J."/>
            <person name="Vanee N."/>
            <person name="Fong S.S."/>
            <person name="Lim-Fong G.E."/>
            <person name="Kwan J.C."/>
        </authorList>
    </citation>
    <scope>NUCLEOTIDE SEQUENCE [LARGE SCALE GENOMIC DNA]</scope>
    <source>
        <strain evidence="2">AB1-4</strain>
    </source>
</reference>
<dbReference type="InterPro" id="IPR022009">
    <property type="entry name" value="Resctriction_endonuc_II_NotI"/>
</dbReference>
<name>A0A1D2QN73_9GAMM</name>
<evidence type="ECO:0000259" key="1">
    <source>
        <dbReference type="Pfam" id="PF12183"/>
    </source>
</evidence>
<protein>
    <recommendedName>
        <fullName evidence="1">Restriction endonuclease type II NotI domain-containing protein</fullName>
    </recommendedName>
</protein>
<dbReference type="Pfam" id="PF12183">
    <property type="entry name" value="NotI"/>
    <property type="match status" value="1"/>
</dbReference>
<dbReference type="AlphaFoldDB" id="A0A1D2QN73"/>
<feature type="domain" description="Restriction endonuclease type II NotI" evidence="1">
    <location>
        <begin position="22"/>
        <end position="238"/>
    </location>
</feature>
<dbReference type="Proteomes" id="UP000242502">
    <property type="component" value="Unassembled WGS sequence"/>
</dbReference>